<organism evidence="1">
    <name type="scientific">Hordeum vulgare subsp. vulgare</name>
    <name type="common">Domesticated barley</name>
    <dbReference type="NCBI Taxonomy" id="112509"/>
    <lineage>
        <taxon>Eukaryota</taxon>
        <taxon>Viridiplantae</taxon>
        <taxon>Streptophyta</taxon>
        <taxon>Embryophyta</taxon>
        <taxon>Tracheophyta</taxon>
        <taxon>Spermatophyta</taxon>
        <taxon>Magnoliopsida</taxon>
        <taxon>Liliopsida</taxon>
        <taxon>Poales</taxon>
        <taxon>Poaceae</taxon>
        <taxon>BOP clade</taxon>
        <taxon>Pooideae</taxon>
        <taxon>Triticodae</taxon>
        <taxon>Triticeae</taxon>
        <taxon>Hordeinae</taxon>
        <taxon>Hordeum</taxon>
    </lineage>
</organism>
<name>F2CTW6_HORVV</name>
<sequence>MTARASHGWSWSSFRHGPVTLRGGLSIRSNSFSSGCTGDRMPSFLLPHRVATCVVGTRPPIQK</sequence>
<accession>F2CTW6</accession>
<dbReference type="EMBL" id="AK355068">
    <property type="protein sequence ID" value="BAJ86287.1"/>
    <property type="molecule type" value="mRNA"/>
</dbReference>
<evidence type="ECO:0000313" key="1">
    <source>
        <dbReference type="EMBL" id="BAJ86287.1"/>
    </source>
</evidence>
<dbReference type="AlphaFoldDB" id="F2CTW6"/>
<reference evidence="1" key="1">
    <citation type="journal article" date="2011" name="Plant Physiol.">
        <title>Comprehensive sequence analysis of 24,783 barley full-length cDNAs derived from 12 clone libraries.</title>
        <authorList>
            <person name="Matsumoto T."/>
            <person name="Tanaka T."/>
            <person name="Sakai H."/>
            <person name="Amano N."/>
            <person name="Kanamori H."/>
            <person name="Kurita K."/>
            <person name="Kikuta A."/>
            <person name="Kamiya K."/>
            <person name="Yamamoto M."/>
            <person name="Ikawa H."/>
            <person name="Fujii N."/>
            <person name="Hori K."/>
            <person name="Itoh T."/>
            <person name="Sato K."/>
        </authorList>
    </citation>
    <scope>NUCLEOTIDE SEQUENCE</scope>
    <source>
        <tissue evidence="1">Shoot</tissue>
    </source>
</reference>
<protein>
    <submittedName>
        <fullName evidence="1">Predicted protein</fullName>
    </submittedName>
</protein>
<proteinExistence type="evidence at transcript level"/>